<evidence type="ECO:0000313" key="3">
    <source>
        <dbReference type="Proteomes" id="UP000054282"/>
    </source>
</evidence>
<name>A0A0L7M5J7_PLAF4</name>
<dbReference type="KEGG" id="pfd:PFDG_04655"/>
<feature type="region of interest" description="Disordered" evidence="1">
    <location>
        <begin position="65"/>
        <end position="92"/>
    </location>
</feature>
<organism evidence="2 3">
    <name type="scientific">Plasmodium falciparum (isolate Dd2)</name>
    <dbReference type="NCBI Taxonomy" id="57267"/>
    <lineage>
        <taxon>Eukaryota</taxon>
        <taxon>Sar</taxon>
        <taxon>Alveolata</taxon>
        <taxon>Apicomplexa</taxon>
        <taxon>Aconoidasida</taxon>
        <taxon>Haemosporida</taxon>
        <taxon>Plasmodiidae</taxon>
        <taxon>Plasmodium</taxon>
        <taxon>Plasmodium (Laverania)</taxon>
    </lineage>
</organism>
<dbReference type="AlphaFoldDB" id="A0A0L7M5J7"/>
<evidence type="ECO:0000256" key="1">
    <source>
        <dbReference type="SAM" id="MobiDB-lite"/>
    </source>
</evidence>
<gene>
    <name evidence="2" type="ORF">PFDG_04655</name>
</gene>
<feature type="compositionally biased region" description="Basic and acidic residues" evidence="1">
    <location>
        <begin position="78"/>
        <end position="88"/>
    </location>
</feature>
<dbReference type="Proteomes" id="UP000054282">
    <property type="component" value="Unassembled WGS sequence"/>
</dbReference>
<protein>
    <submittedName>
        <fullName evidence="2">Uncharacterized protein</fullName>
    </submittedName>
</protein>
<dbReference type="EMBL" id="DS016889">
    <property type="protein sequence ID" value="KOB88119.1"/>
    <property type="molecule type" value="Genomic_DNA"/>
</dbReference>
<sequence>MAVEMNTPVSKKGVSSTAYSIYFSVFLKRLESYVSDRISRIKNATDYEKPCRDLNYEIDGKCHEEKKKEEDPEIVEDGDGKKPEDSKNIVKSIHGPSFGTTYNYSPRQLEYGNNAFFLPRSNSDKLNFIFRFTKFWGLQKITDVKFHLVIPPLLGFHLLEGTIVGNTPYGNYTIIYGLFLEGLLNRGHFPHPEIWIPVGDGRGIHTSSL</sequence>
<proteinExistence type="predicted"/>
<reference evidence="3" key="2">
    <citation type="submission" date="2006-09" db="EMBL/GenBank/DDBJ databases">
        <title>The genome sequence of Plasmodium falciparum Dd2.</title>
        <authorList>
            <consortium name="The Broad Institute Genome Sequencing Platform"/>
            <person name="Birren B."/>
            <person name="Lander E."/>
            <person name="Galagan J."/>
            <person name="Nusbaum C."/>
            <person name="Devon K."/>
            <person name="Henn M."/>
            <person name="Jaffe D."/>
            <person name="Butler J."/>
            <person name="Alvarez P."/>
            <person name="Gnerre S."/>
            <person name="Grabherr M."/>
            <person name="Kleber M."/>
            <person name="Mauceli E."/>
            <person name="Brockman W."/>
            <person name="MacCallum I.A."/>
            <person name="Rounsley S."/>
            <person name="Young S."/>
            <person name="LaButti K."/>
            <person name="Pushparaj V."/>
            <person name="DeCaprio D."/>
            <person name="Crawford M."/>
            <person name="Koehrsen M."/>
            <person name="Engels R."/>
            <person name="Montgomery P."/>
            <person name="Pearson M."/>
            <person name="Howarth C."/>
            <person name="Larson L."/>
            <person name="Luoma S."/>
            <person name="White J."/>
            <person name="Kodira C."/>
            <person name="Zeng Q."/>
            <person name="O'Leary S."/>
            <person name="Yandava C."/>
            <person name="Alvarado L."/>
            <person name="Wirth D."/>
            <person name="Volkman S."/>
            <person name="Hartl D."/>
        </authorList>
    </citation>
    <scope>NUCLEOTIDE SEQUENCE [LARGE SCALE GENOMIC DNA]</scope>
</reference>
<evidence type="ECO:0000313" key="2">
    <source>
        <dbReference type="EMBL" id="KOB88119.1"/>
    </source>
</evidence>
<reference evidence="3" key="1">
    <citation type="submission" date="2006-09" db="EMBL/GenBank/DDBJ databases">
        <title>Annotation of Plasmodium falciparum Dd2.</title>
        <authorList>
            <consortium name="The Broad Institute Genome Sequencing Platform"/>
            <person name="Volkman S.K."/>
            <person name="Neafsey D.E."/>
            <person name="Dash A.P."/>
            <person name="Chitnis C.E."/>
            <person name="Hartl D.L."/>
            <person name="Young S.K."/>
            <person name="Zeng Q."/>
            <person name="Koehrsen M."/>
            <person name="Alvarado L."/>
            <person name="Berlin A."/>
            <person name="Borenstein D."/>
            <person name="Chapman S.B."/>
            <person name="Chen Z."/>
            <person name="Engels R."/>
            <person name="Freedman E."/>
            <person name="Gellesch M."/>
            <person name="Goldberg J."/>
            <person name="Griggs A."/>
            <person name="Gujja S."/>
            <person name="Heilman E.R."/>
            <person name="Heiman D.I."/>
            <person name="Howarth C."/>
            <person name="Jen D."/>
            <person name="Larson L."/>
            <person name="Mehta T."/>
            <person name="Neiman D."/>
            <person name="Park D."/>
            <person name="Pearson M."/>
            <person name="Roberts A."/>
            <person name="Saif S."/>
            <person name="Shea T."/>
            <person name="Shenoy N."/>
            <person name="Sisk P."/>
            <person name="Stolte C."/>
            <person name="Sykes S."/>
            <person name="Walk T."/>
            <person name="White J."/>
            <person name="Yandava C."/>
            <person name="Haas B."/>
            <person name="Henn M.R."/>
            <person name="Nusbaum C."/>
            <person name="Birren B."/>
        </authorList>
    </citation>
    <scope>NUCLEOTIDE SEQUENCE [LARGE SCALE GENOMIC DNA]</scope>
</reference>
<accession>A0A0L7M5J7</accession>